<name>A0A0F8ZID3_9ZZZZ</name>
<proteinExistence type="predicted"/>
<organism evidence="1">
    <name type="scientific">marine sediment metagenome</name>
    <dbReference type="NCBI Taxonomy" id="412755"/>
    <lineage>
        <taxon>unclassified sequences</taxon>
        <taxon>metagenomes</taxon>
        <taxon>ecological metagenomes</taxon>
    </lineage>
</organism>
<accession>A0A0F8ZID3</accession>
<sequence length="101" mass="11660">MKPRLTLNRAWELCLAQWEPMIKAYHGSGSSDIVFLKRKHFPGCGFDADDFREHCFFCEYDRSNMKENPNEFLGACINCPGVLADSKFECNHGAYNYSRDP</sequence>
<reference evidence="1" key="1">
    <citation type="journal article" date="2015" name="Nature">
        <title>Complex archaea that bridge the gap between prokaryotes and eukaryotes.</title>
        <authorList>
            <person name="Spang A."/>
            <person name="Saw J.H."/>
            <person name="Jorgensen S.L."/>
            <person name="Zaremba-Niedzwiedzka K."/>
            <person name="Martijn J."/>
            <person name="Lind A.E."/>
            <person name="van Eijk R."/>
            <person name="Schleper C."/>
            <person name="Guy L."/>
            <person name="Ettema T.J."/>
        </authorList>
    </citation>
    <scope>NUCLEOTIDE SEQUENCE</scope>
</reference>
<evidence type="ECO:0000313" key="1">
    <source>
        <dbReference type="EMBL" id="KKK93538.1"/>
    </source>
</evidence>
<dbReference type="EMBL" id="LAZR01047731">
    <property type="protein sequence ID" value="KKK93538.1"/>
    <property type="molecule type" value="Genomic_DNA"/>
</dbReference>
<protein>
    <submittedName>
        <fullName evidence="1">Uncharacterized protein</fullName>
    </submittedName>
</protein>
<dbReference type="AlphaFoldDB" id="A0A0F8ZID3"/>
<comment type="caution">
    <text evidence="1">The sequence shown here is derived from an EMBL/GenBank/DDBJ whole genome shotgun (WGS) entry which is preliminary data.</text>
</comment>
<gene>
    <name evidence="1" type="ORF">LCGC14_2691900</name>
</gene>